<evidence type="ECO:0000313" key="1">
    <source>
        <dbReference type="EMBL" id="KAJ8016741.1"/>
    </source>
</evidence>
<name>A0ACC2HLF6_DALPE</name>
<reference evidence="1" key="1">
    <citation type="submission" date="2021-05" db="EMBL/GenBank/DDBJ databases">
        <authorList>
            <person name="Pan Q."/>
            <person name="Jouanno E."/>
            <person name="Zahm M."/>
            <person name="Klopp C."/>
            <person name="Cabau C."/>
            <person name="Louis A."/>
            <person name="Berthelot C."/>
            <person name="Parey E."/>
            <person name="Roest Crollius H."/>
            <person name="Montfort J."/>
            <person name="Robinson-Rechavi M."/>
            <person name="Bouchez O."/>
            <person name="Lampietro C."/>
            <person name="Lopez Roques C."/>
            <person name="Donnadieu C."/>
            <person name="Postlethwait J."/>
            <person name="Bobe J."/>
            <person name="Dillon D."/>
            <person name="Chandos A."/>
            <person name="von Hippel F."/>
            <person name="Guiguen Y."/>
        </authorList>
    </citation>
    <scope>NUCLEOTIDE SEQUENCE</scope>
    <source>
        <strain evidence="1">YG-Jan2019</strain>
    </source>
</reference>
<dbReference type="EMBL" id="CM055728">
    <property type="protein sequence ID" value="KAJ8016741.1"/>
    <property type="molecule type" value="Genomic_DNA"/>
</dbReference>
<organism evidence="1 2">
    <name type="scientific">Dallia pectoralis</name>
    <name type="common">Alaska blackfish</name>
    <dbReference type="NCBI Taxonomy" id="75939"/>
    <lineage>
        <taxon>Eukaryota</taxon>
        <taxon>Metazoa</taxon>
        <taxon>Chordata</taxon>
        <taxon>Craniata</taxon>
        <taxon>Vertebrata</taxon>
        <taxon>Euteleostomi</taxon>
        <taxon>Actinopterygii</taxon>
        <taxon>Neopterygii</taxon>
        <taxon>Teleostei</taxon>
        <taxon>Protacanthopterygii</taxon>
        <taxon>Esociformes</taxon>
        <taxon>Umbridae</taxon>
        <taxon>Dallia</taxon>
    </lineage>
</organism>
<keyword evidence="2" id="KW-1185">Reference proteome</keyword>
<proteinExistence type="predicted"/>
<evidence type="ECO:0000313" key="2">
    <source>
        <dbReference type="Proteomes" id="UP001157502"/>
    </source>
</evidence>
<accession>A0ACC2HLF6</accession>
<sequence length="145" mass="16769">MGITVVQLVLYEINVCRKHQHMFTFYQAEQTKQTSPQALISVGFAKFPVELGVLVNPSYNESSGGLRHRGGLDWMWDLPDCPRVPRLPVDTDWQWRITRQSHRRPQCTGHVITQLITFILSAEQQQRNVLLVGRDDTTPITTWRI</sequence>
<comment type="caution">
    <text evidence="1">The sequence shown here is derived from an EMBL/GenBank/DDBJ whole genome shotgun (WGS) entry which is preliminary data.</text>
</comment>
<protein>
    <submittedName>
        <fullName evidence="1">Uncharacterized protein</fullName>
    </submittedName>
</protein>
<gene>
    <name evidence="1" type="ORF">DPEC_G00010510</name>
</gene>
<dbReference type="Proteomes" id="UP001157502">
    <property type="component" value="Chromosome 1"/>
</dbReference>